<organism evidence="2 3">
    <name type="scientific">Pseudomonas phage PhiPA3</name>
    <name type="common">Pseudomonas aeruginosa phage PhiPA3</name>
    <dbReference type="NCBI Taxonomy" id="998086"/>
    <lineage>
        <taxon>Viruses</taxon>
        <taxon>Duplodnaviria</taxon>
        <taxon>Heunggongvirae</taxon>
        <taxon>Uroviricota</taxon>
        <taxon>Caudoviricetes</taxon>
        <taxon>Chimalliviridae</taxon>
        <taxon>Miltoncavirus</taxon>
        <taxon>Miltoncavirus PhiPA3</taxon>
    </lineage>
</organism>
<gene>
    <name evidence="2" type="primary">156</name>
</gene>
<keyword evidence="3" id="KW-1185">Reference proteome</keyword>
<feature type="domain" description="Fe2OG dioxygenase" evidence="1">
    <location>
        <begin position="25"/>
        <end position="105"/>
    </location>
</feature>
<dbReference type="EMBL" id="HQ630627">
    <property type="protein sequence ID" value="AEH03579.1"/>
    <property type="molecule type" value="Genomic_DNA"/>
</dbReference>
<organismHost>
    <name type="scientific">Pseudomonas aeruginosa</name>
    <dbReference type="NCBI Taxonomy" id="287"/>
</organismHost>
<evidence type="ECO:0000313" key="2">
    <source>
        <dbReference type="EMBL" id="AEH03579.1"/>
    </source>
</evidence>
<dbReference type="GeneID" id="26643684"/>
<dbReference type="InterPro" id="IPR005123">
    <property type="entry name" value="Oxoglu/Fe-dep_dioxygenase_dom"/>
</dbReference>
<proteinExistence type="predicted"/>
<reference evidence="2 3" key="1">
    <citation type="journal article" date="2011" name="Microbiology">
        <title>The Pseudomonas aeruginosa generalized transducing phage phiPA3 is a new member of the phiKZ-like group of 'jumbo' phages, and infects model laboratory strains and clinical isolates from cystic fibrosis patients.</title>
        <authorList>
            <person name="Monson R."/>
            <person name="Foulds I."/>
            <person name="Foweraker J."/>
            <person name="Welch M."/>
            <person name="Salmond G.P."/>
        </authorList>
    </citation>
    <scope>NUCLEOTIDE SEQUENCE [LARGE SCALE GENOMIC DNA]</scope>
</reference>
<evidence type="ECO:0000313" key="3">
    <source>
        <dbReference type="Proteomes" id="UP000008388"/>
    </source>
</evidence>
<dbReference type="KEGG" id="vg:26643684"/>
<dbReference type="PROSITE" id="PS51471">
    <property type="entry name" value="FE2OG_OXY"/>
    <property type="match status" value="1"/>
</dbReference>
<name>F8SK29_BPPA3</name>
<accession>F8SK29</accession>
<evidence type="ECO:0000259" key="1">
    <source>
        <dbReference type="PROSITE" id="PS51471"/>
    </source>
</evidence>
<protein>
    <submittedName>
        <fullName evidence="2">Uncharacterized protein 156</fullName>
    </submittedName>
</protein>
<dbReference type="RefSeq" id="YP_009217235.1">
    <property type="nucleotide sequence ID" value="NC_028999.1"/>
</dbReference>
<sequence length="105" mass="12091">MGDRQQPTELRKFLYDLAPIIDGWKPTEMCLNKYEVGNGMPEHIDLAMYRHNMVIALCDHGDGLLINGEFYVDTPGQGVILPFKSPPHEVPPVKTRRYVLIYLYE</sequence>
<dbReference type="OrthoDB" id="24326at10239"/>
<dbReference type="Proteomes" id="UP000008388">
    <property type="component" value="Segment"/>
</dbReference>